<gene>
    <name evidence="2" type="ORF">STAS_08422</name>
</gene>
<dbReference type="AlphaFoldDB" id="A0A5A7PHM1"/>
<organism evidence="2 3">
    <name type="scientific">Striga asiatica</name>
    <name type="common">Asiatic witchweed</name>
    <name type="synonym">Buchnera asiatica</name>
    <dbReference type="NCBI Taxonomy" id="4170"/>
    <lineage>
        <taxon>Eukaryota</taxon>
        <taxon>Viridiplantae</taxon>
        <taxon>Streptophyta</taxon>
        <taxon>Embryophyta</taxon>
        <taxon>Tracheophyta</taxon>
        <taxon>Spermatophyta</taxon>
        <taxon>Magnoliopsida</taxon>
        <taxon>eudicotyledons</taxon>
        <taxon>Gunneridae</taxon>
        <taxon>Pentapetalae</taxon>
        <taxon>asterids</taxon>
        <taxon>lamiids</taxon>
        <taxon>Lamiales</taxon>
        <taxon>Orobanchaceae</taxon>
        <taxon>Buchnereae</taxon>
        <taxon>Striga</taxon>
    </lineage>
</organism>
<comment type="caution">
    <text evidence="2">The sequence shown here is derived from an EMBL/GenBank/DDBJ whole genome shotgun (WGS) entry which is preliminary data.</text>
</comment>
<evidence type="ECO:0000313" key="3">
    <source>
        <dbReference type="Proteomes" id="UP000325081"/>
    </source>
</evidence>
<reference evidence="3" key="1">
    <citation type="journal article" date="2019" name="Curr. Biol.">
        <title>Genome Sequence of Striga asiatica Provides Insight into the Evolution of Plant Parasitism.</title>
        <authorList>
            <person name="Yoshida S."/>
            <person name="Kim S."/>
            <person name="Wafula E.K."/>
            <person name="Tanskanen J."/>
            <person name="Kim Y.M."/>
            <person name="Honaas L."/>
            <person name="Yang Z."/>
            <person name="Spallek T."/>
            <person name="Conn C.E."/>
            <person name="Ichihashi Y."/>
            <person name="Cheong K."/>
            <person name="Cui S."/>
            <person name="Der J.P."/>
            <person name="Gundlach H."/>
            <person name="Jiao Y."/>
            <person name="Hori C."/>
            <person name="Ishida J.K."/>
            <person name="Kasahara H."/>
            <person name="Kiba T."/>
            <person name="Kim M.S."/>
            <person name="Koo N."/>
            <person name="Laohavisit A."/>
            <person name="Lee Y.H."/>
            <person name="Lumba S."/>
            <person name="McCourt P."/>
            <person name="Mortimer J.C."/>
            <person name="Mutuku J.M."/>
            <person name="Nomura T."/>
            <person name="Sasaki-Sekimoto Y."/>
            <person name="Seto Y."/>
            <person name="Wang Y."/>
            <person name="Wakatake T."/>
            <person name="Sakakibara H."/>
            <person name="Demura T."/>
            <person name="Yamaguchi S."/>
            <person name="Yoneyama K."/>
            <person name="Manabe R.I."/>
            <person name="Nelson D.C."/>
            <person name="Schulman A.H."/>
            <person name="Timko M.P."/>
            <person name="dePamphilis C.W."/>
            <person name="Choi D."/>
            <person name="Shirasu K."/>
        </authorList>
    </citation>
    <scope>NUCLEOTIDE SEQUENCE [LARGE SCALE GENOMIC DNA]</scope>
    <source>
        <strain evidence="3">cv. UVA1</strain>
    </source>
</reference>
<name>A0A5A7PHM1_STRAF</name>
<dbReference type="EMBL" id="BKCP01004594">
    <property type="protein sequence ID" value="GER32365.1"/>
    <property type="molecule type" value="Genomic_DNA"/>
</dbReference>
<protein>
    <submittedName>
        <fullName evidence="2">SNF2 domain-containing protein</fullName>
    </submittedName>
</protein>
<keyword evidence="3" id="KW-1185">Reference proteome</keyword>
<evidence type="ECO:0000256" key="1">
    <source>
        <dbReference type="SAM" id="MobiDB-lite"/>
    </source>
</evidence>
<accession>A0A5A7PHM1</accession>
<feature type="region of interest" description="Disordered" evidence="1">
    <location>
        <begin position="1"/>
        <end position="76"/>
    </location>
</feature>
<dbReference type="Proteomes" id="UP000325081">
    <property type="component" value="Unassembled WGS sequence"/>
</dbReference>
<evidence type="ECO:0000313" key="2">
    <source>
        <dbReference type="EMBL" id="GER32365.1"/>
    </source>
</evidence>
<feature type="compositionally biased region" description="Pro residues" evidence="1">
    <location>
        <begin position="14"/>
        <end position="29"/>
    </location>
</feature>
<feature type="compositionally biased region" description="Polar residues" evidence="1">
    <location>
        <begin position="30"/>
        <end position="60"/>
    </location>
</feature>
<sequence length="144" mass="15914">MPRRRPRTVGEQPAEPPLGAPPPGVPPQNIPQHQTGQRQPITEQSTTSPSNLPLQHQEANSPAGARHPPSEPPLHRCWTTSVCRLQHSDYCSNQPDVCPPPLVRSASKTEILQSKSPPSTSDFERLEAEIWQPTKELTDADELE</sequence>
<proteinExistence type="predicted"/>